<evidence type="ECO:0000313" key="4">
    <source>
        <dbReference type="Proteomes" id="UP000681967"/>
    </source>
</evidence>
<evidence type="ECO:0000313" key="2">
    <source>
        <dbReference type="EMBL" id="CAF4474330.1"/>
    </source>
</evidence>
<evidence type="ECO:0008006" key="5">
    <source>
        <dbReference type="Google" id="ProtNLM"/>
    </source>
</evidence>
<organism evidence="2 4">
    <name type="scientific">Rotaria magnacalcarata</name>
    <dbReference type="NCBI Taxonomy" id="392030"/>
    <lineage>
        <taxon>Eukaryota</taxon>
        <taxon>Metazoa</taxon>
        <taxon>Spiralia</taxon>
        <taxon>Gnathifera</taxon>
        <taxon>Rotifera</taxon>
        <taxon>Eurotatoria</taxon>
        <taxon>Bdelloidea</taxon>
        <taxon>Philodinida</taxon>
        <taxon>Philodinidae</taxon>
        <taxon>Rotaria</taxon>
    </lineage>
</organism>
<dbReference type="EMBL" id="CAJOBJ010198248">
    <property type="protein sequence ID" value="CAF4975458.1"/>
    <property type="molecule type" value="Genomic_DNA"/>
</dbReference>
<dbReference type="AlphaFoldDB" id="A0A8S2X240"/>
<accession>A0A8S2X240</accession>
<feature type="transmembrane region" description="Helical" evidence="1">
    <location>
        <begin position="46"/>
        <end position="67"/>
    </location>
</feature>
<protein>
    <recommendedName>
        <fullName evidence="5">Transmembrane protein</fullName>
    </recommendedName>
</protein>
<keyword evidence="1" id="KW-0472">Membrane</keyword>
<keyword evidence="1" id="KW-0812">Transmembrane</keyword>
<name>A0A8S2X240_9BILA</name>
<evidence type="ECO:0000256" key="1">
    <source>
        <dbReference type="SAM" id="Phobius"/>
    </source>
</evidence>
<comment type="caution">
    <text evidence="2">The sequence shown here is derived from an EMBL/GenBank/DDBJ whole genome shotgun (WGS) entry which is preliminary data.</text>
</comment>
<proteinExistence type="predicted"/>
<feature type="non-terminal residue" evidence="2">
    <location>
        <position position="78"/>
    </location>
</feature>
<keyword evidence="1" id="KW-1133">Transmembrane helix</keyword>
<dbReference type="Proteomes" id="UP000681720">
    <property type="component" value="Unassembled WGS sequence"/>
</dbReference>
<sequence>MQQQQQQQISLDQSRFYQLQSQQPFSRSTPILPSIYMRQKNFFERYIIPLRINAILFVLSDILRPIWTQKLVELKSLS</sequence>
<evidence type="ECO:0000313" key="3">
    <source>
        <dbReference type="EMBL" id="CAF4975458.1"/>
    </source>
</evidence>
<gene>
    <name evidence="2" type="ORF">BYL167_LOCUS34821</name>
    <name evidence="3" type="ORF">GIL414_LOCUS55686</name>
</gene>
<dbReference type="Proteomes" id="UP000681967">
    <property type="component" value="Unassembled WGS sequence"/>
</dbReference>
<reference evidence="2" key="1">
    <citation type="submission" date="2021-02" db="EMBL/GenBank/DDBJ databases">
        <authorList>
            <person name="Nowell W R."/>
        </authorList>
    </citation>
    <scope>NUCLEOTIDE SEQUENCE</scope>
</reference>
<dbReference type="EMBL" id="CAJOBH010071559">
    <property type="protein sequence ID" value="CAF4474330.1"/>
    <property type="molecule type" value="Genomic_DNA"/>
</dbReference>